<dbReference type="PROSITE" id="PS50812">
    <property type="entry name" value="PWWP"/>
    <property type="match status" value="1"/>
</dbReference>
<name>A0AA86SE58_9FABA</name>
<organism evidence="3 4">
    <name type="scientific">Sphenostylis stenocarpa</name>
    <dbReference type="NCBI Taxonomy" id="92480"/>
    <lineage>
        <taxon>Eukaryota</taxon>
        <taxon>Viridiplantae</taxon>
        <taxon>Streptophyta</taxon>
        <taxon>Embryophyta</taxon>
        <taxon>Tracheophyta</taxon>
        <taxon>Spermatophyta</taxon>
        <taxon>Magnoliopsida</taxon>
        <taxon>eudicotyledons</taxon>
        <taxon>Gunneridae</taxon>
        <taxon>Pentapetalae</taxon>
        <taxon>rosids</taxon>
        <taxon>fabids</taxon>
        <taxon>Fabales</taxon>
        <taxon>Fabaceae</taxon>
        <taxon>Papilionoideae</taxon>
        <taxon>50 kb inversion clade</taxon>
        <taxon>NPAAA clade</taxon>
        <taxon>indigoferoid/millettioid clade</taxon>
        <taxon>Phaseoleae</taxon>
        <taxon>Sphenostylis</taxon>
    </lineage>
</organism>
<dbReference type="EMBL" id="OY731401">
    <property type="protein sequence ID" value="CAJ1946707.1"/>
    <property type="molecule type" value="Genomic_DNA"/>
</dbReference>
<feature type="region of interest" description="Disordered" evidence="1">
    <location>
        <begin position="842"/>
        <end position="880"/>
    </location>
</feature>
<feature type="region of interest" description="Disordered" evidence="1">
    <location>
        <begin position="1134"/>
        <end position="1153"/>
    </location>
</feature>
<reference evidence="3" key="1">
    <citation type="submission" date="2023-10" db="EMBL/GenBank/DDBJ databases">
        <authorList>
            <person name="Domelevo Entfellner J.-B."/>
        </authorList>
    </citation>
    <scope>NUCLEOTIDE SEQUENCE</scope>
</reference>
<sequence length="1213" mass="130827">MGKDESDSRAQGSSLMPESENVVRGSEQEHREVVGGFRSEEGCGGVAVNGDGFSENQGLADEGVANVVKNRKVLETNISVGSENDCQVLTDSEVNGMSSWLGMQGSDMNTVFSSDGAEKLDYDCASEKMDYMFASEMEEAADLSLDGSGGVVGGHGSDGGSSGEEGKYEDCDAENVTVASESRVAEVASLSVDSMVGVGAEHKIDRKESEDCDGNIRGIDSESRGAKTVVLSVDSLLGVHEDRDGNTLAVACVSRVPEAAVLSVDSLVGVDGQGRREEDISEDGGQDEDCDGNDVTIPAERRAEEAAVLSVDRLVGVGKDDRKEAEGGDEDCDENVVTITSESRVAKAAVSSADSLVGVGGQDRKEGDIREEEGKDEDCDGDIVAVASESKVAEAAALSVDSLINVGGEDTPGEDCDGNIVTLASKSIVAEAADFSVDGSVGLAADDKIMEEECEDKGNTAVLSVDGSVAVDVEKRKDGGGSERVEKEEDCSGNIVAIEVPIAETSDHMDVDVKDLSDEGYGFAVGDFVWGQIESYPWWPGRIYDPSDASEVALKLKQKNRLLVAYFGRGTFAWCHLSQLKTFADNFDDMVKQSSCIDFVNAVQEAASEVGRLLSMKLSRLVDDKKTGSESTLPLARNSGIKEGVLVPETGVERLLYSHFEPAELLSHVNQIARIIDSGSSIMELEILKARLSAYYLSKGHKLPDFMDTQLVPGVEDSLMDETVAVDNSKSTVEAPTQGPFDELGHSPGLSGNLSNHVRKQKSIAEIMREDKDVHTANREVEAAVEMVNAIGSNGGKKRKGSEDGLTSKPVQKKKEVLLDSDEDVSSAELCAEENSISIGSWMQSKEKKEDFDEGKSEENRKGSLSRERKKSKYLSPPFTTPIRGQMEEIIEAESFKVSRKVKASQAREVAAVLQYPPVYMGRLFDSSNYQTQEDDGEMVIDPKKIQAPVEEVLSQVHNAAISPQIRREGTSLDQFVDFTYAFRSSLYSEGSLCDLYEKNQPGRKRKRPESEEDGMLKYGHISSLKQNSGPKKKRKDTASGKETDENAPGAALVVSFWPGSSVPSRSDLISVYSKFGALNEAETDMFDNSYTARVYFLRTSDAENAFNHSQNNNPFGSSDVTFQLQYYSDGSKFGQHGERSKNKPLLAATPPPVSLSQGGEASRLIFIQKKLQGLTLILETSGDKSPDLMAKLQSEVKALLEDVNQMVEASLF</sequence>
<dbReference type="Proteomes" id="UP001189624">
    <property type="component" value="Chromosome 4"/>
</dbReference>
<feature type="compositionally biased region" description="Gly residues" evidence="1">
    <location>
        <begin position="147"/>
        <end position="163"/>
    </location>
</feature>
<dbReference type="Gene3D" id="2.30.30.140">
    <property type="match status" value="1"/>
</dbReference>
<feature type="region of interest" description="Disordered" evidence="1">
    <location>
        <begin position="792"/>
        <end position="825"/>
    </location>
</feature>
<keyword evidence="4" id="KW-1185">Reference proteome</keyword>
<dbReference type="InterPro" id="IPR053063">
    <property type="entry name" value="PWWP_domain_containing_PDP"/>
</dbReference>
<gene>
    <name evidence="3" type="ORF">AYBTSS11_LOCUS12275</name>
</gene>
<feature type="region of interest" description="Disordered" evidence="1">
    <location>
        <begin position="147"/>
        <end position="169"/>
    </location>
</feature>
<protein>
    <recommendedName>
        <fullName evidence="2">PWWP domain-containing protein</fullName>
    </recommendedName>
</protein>
<feature type="compositionally biased region" description="Acidic residues" evidence="1">
    <location>
        <begin position="279"/>
        <end position="292"/>
    </location>
</feature>
<dbReference type="CDD" id="cd05162">
    <property type="entry name" value="PWWP"/>
    <property type="match status" value="1"/>
</dbReference>
<dbReference type="AlphaFoldDB" id="A0AA86SE58"/>
<dbReference type="Gramene" id="rna-AYBTSS11_LOCUS12275">
    <property type="protein sequence ID" value="CAJ1946707.1"/>
    <property type="gene ID" value="gene-AYBTSS11_LOCUS12275"/>
</dbReference>
<feature type="compositionally biased region" description="Basic and acidic residues" evidence="1">
    <location>
        <begin position="26"/>
        <end position="40"/>
    </location>
</feature>
<feature type="region of interest" description="Disordered" evidence="1">
    <location>
        <begin position="729"/>
        <end position="756"/>
    </location>
</feature>
<evidence type="ECO:0000259" key="2">
    <source>
        <dbReference type="PROSITE" id="PS50812"/>
    </source>
</evidence>
<feature type="region of interest" description="Disordered" evidence="1">
    <location>
        <begin position="357"/>
        <end position="376"/>
    </location>
</feature>
<proteinExistence type="predicted"/>
<evidence type="ECO:0000313" key="4">
    <source>
        <dbReference type="Proteomes" id="UP001189624"/>
    </source>
</evidence>
<dbReference type="SUPFAM" id="SSF63748">
    <property type="entry name" value="Tudor/PWWP/MBT"/>
    <property type="match status" value="1"/>
</dbReference>
<feature type="region of interest" description="Disordered" evidence="1">
    <location>
        <begin position="999"/>
        <end position="1046"/>
    </location>
</feature>
<dbReference type="InterPro" id="IPR000313">
    <property type="entry name" value="PWWP_dom"/>
</dbReference>
<accession>A0AA86SE58</accession>
<feature type="domain" description="PWWP" evidence="2">
    <location>
        <begin position="525"/>
        <end position="586"/>
    </location>
</feature>
<dbReference type="Pfam" id="PF00855">
    <property type="entry name" value="PWWP"/>
    <property type="match status" value="1"/>
</dbReference>
<dbReference type="SMART" id="SM00293">
    <property type="entry name" value="PWWP"/>
    <property type="match status" value="1"/>
</dbReference>
<evidence type="ECO:0000256" key="1">
    <source>
        <dbReference type="SAM" id="MobiDB-lite"/>
    </source>
</evidence>
<feature type="compositionally biased region" description="Basic and acidic residues" evidence="1">
    <location>
        <begin position="845"/>
        <end position="867"/>
    </location>
</feature>
<feature type="region of interest" description="Disordered" evidence="1">
    <location>
        <begin position="1"/>
        <end position="40"/>
    </location>
</feature>
<dbReference type="PANTHER" id="PTHR42851:SF12">
    <property type="entry name" value="PWWP DOMAIN PROTEIN"/>
    <property type="match status" value="1"/>
</dbReference>
<evidence type="ECO:0000313" key="3">
    <source>
        <dbReference type="EMBL" id="CAJ1946707.1"/>
    </source>
</evidence>
<feature type="region of interest" description="Disordered" evidence="1">
    <location>
        <begin position="272"/>
        <end position="292"/>
    </location>
</feature>
<dbReference type="PANTHER" id="PTHR42851">
    <property type="entry name" value="ALDOLASE-RELATED"/>
    <property type="match status" value="1"/>
</dbReference>